<dbReference type="SUPFAM" id="SSF109854">
    <property type="entry name" value="DinB/YfiT-like putative metalloenzymes"/>
    <property type="match status" value="1"/>
</dbReference>
<dbReference type="EMBL" id="JAZGQL010000038">
    <property type="protein sequence ID" value="MEE6311815.1"/>
    <property type="molecule type" value="Genomic_DNA"/>
</dbReference>
<sequence>MTVSADDLETAVASVVGTLRPGTDRDWGVPAGELDWDCWHTAEHLGDCLLSYAMQLGARPADRYVRFLATVDPSATPAQVLEFVEGSGQVLAAMVRTAPASVRAWHPHGMGDPTGFAGMGCVETLLHGDDIARGLGLTFAPPAEVCARVLARMFPQVTAELAGVVEPWAALRWATGRVELPDRPRVRRWRWHAAPPEERG</sequence>
<comment type="caution">
    <text evidence="2">The sequence shown here is derived from an EMBL/GenBank/DDBJ whole genome shotgun (WGS) entry which is preliminary data.</text>
</comment>
<gene>
    <name evidence="2" type="ORF">V1634_33805</name>
</gene>
<evidence type="ECO:0000313" key="3">
    <source>
        <dbReference type="Proteomes" id="UP001339911"/>
    </source>
</evidence>
<evidence type="ECO:0000259" key="1">
    <source>
        <dbReference type="Pfam" id="PF11716"/>
    </source>
</evidence>
<keyword evidence="3" id="KW-1185">Reference proteome</keyword>
<reference evidence="2 3" key="1">
    <citation type="submission" date="2024-01" db="EMBL/GenBank/DDBJ databases">
        <title>Genome insights into Plantactinospora veratri sp. nov.</title>
        <authorList>
            <person name="Wang L."/>
        </authorList>
    </citation>
    <scope>NUCLEOTIDE SEQUENCE [LARGE SCALE GENOMIC DNA]</scope>
    <source>
        <strain evidence="2 3">NEAU-FHS4</strain>
    </source>
</reference>
<evidence type="ECO:0000313" key="2">
    <source>
        <dbReference type="EMBL" id="MEE6311815.1"/>
    </source>
</evidence>
<dbReference type="Proteomes" id="UP001339911">
    <property type="component" value="Unassembled WGS sequence"/>
</dbReference>
<dbReference type="InterPro" id="IPR024344">
    <property type="entry name" value="MDMPI_metal-binding"/>
</dbReference>
<feature type="domain" description="Mycothiol-dependent maleylpyruvate isomerase metal-binding" evidence="1">
    <location>
        <begin position="11"/>
        <end position="132"/>
    </location>
</feature>
<protein>
    <submittedName>
        <fullName evidence="2">Maleylpyruvate isomerase N-terminal domain-containing protein</fullName>
    </submittedName>
</protein>
<dbReference type="RefSeq" id="WP_331211707.1">
    <property type="nucleotide sequence ID" value="NZ_JAZGQL010000038.1"/>
</dbReference>
<dbReference type="Pfam" id="PF11716">
    <property type="entry name" value="MDMPI_N"/>
    <property type="match status" value="1"/>
</dbReference>
<accession>A0ABU7SPC1</accession>
<proteinExistence type="predicted"/>
<dbReference type="GO" id="GO:0016853">
    <property type="term" value="F:isomerase activity"/>
    <property type="evidence" value="ECO:0007669"/>
    <property type="project" value="UniProtKB-KW"/>
</dbReference>
<organism evidence="2 3">
    <name type="scientific">Plantactinospora veratri</name>
    <dbReference type="NCBI Taxonomy" id="1436122"/>
    <lineage>
        <taxon>Bacteria</taxon>
        <taxon>Bacillati</taxon>
        <taxon>Actinomycetota</taxon>
        <taxon>Actinomycetes</taxon>
        <taxon>Micromonosporales</taxon>
        <taxon>Micromonosporaceae</taxon>
        <taxon>Plantactinospora</taxon>
    </lineage>
</organism>
<name>A0ABU7SPC1_9ACTN</name>
<keyword evidence="2" id="KW-0413">Isomerase</keyword>
<dbReference type="InterPro" id="IPR034660">
    <property type="entry name" value="DinB/YfiT-like"/>
</dbReference>